<keyword evidence="2" id="KW-0732">Signal</keyword>
<feature type="chain" id="PRO_5044839164" description="DUF7722 domain-containing protein" evidence="2">
    <location>
        <begin position="21"/>
        <end position="110"/>
    </location>
</feature>
<evidence type="ECO:0000259" key="3">
    <source>
        <dbReference type="Pfam" id="PF24847"/>
    </source>
</evidence>
<feature type="compositionally biased region" description="Basic and acidic residues" evidence="1">
    <location>
        <begin position="21"/>
        <end position="35"/>
    </location>
</feature>
<sequence length="110" mass="12742">MAFKWLLSSAFIQVMGPAEGTGKEKEKGRPTRDQAQRSGKASGKDREEEPATATRFQVPLHYPRYTRAEYEKMEEWRLDLLLQQYGMNCRGSLDEKRAFAIGAFLWPDQR</sequence>
<evidence type="ECO:0000313" key="5">
    <source>
        <dbReference type="Proteomes" id="UP001634007"/>
    </source>
</evidence>
<gene>
    <name evidence="4" type="ORF">ACJRO7_025525</name>
</gene>
<reference evidence="4 5" key="1">
    <citation type="submission" date="2024-11" db="EMBL/GenBank/DDBJ databases">
        <title>Chromosome-level genome assembly of Eucalyptus globulus Labill. provides insights into its genome evolution.</title>
        <authorList>
            <person name="Li X."/>
        </authorList>
    </citation>
    <scope>NUCLEOTIDE SEQUENCE [LARGE SCALE GENOMIC DNA]</scope>
    <source>
        <strain evidence="4">CL2024</strain>
        <tissue evidence="4">Fresh tender leaves</tissue>
    </source>
</reference>
<comment type="caution">
    <text evidence="4">The sequence shown here is derived from an EMBL/GenBank/DDBJ whole genome shotgun (WGS) entry which is preliminary data.</text>
</comment>
<organism evidence="4 5">
    <name type="scientific">Eucalyptus globulus</name>
    <name type="common">Tasmanian blue gum</name>
    <dbReference type="NCBI Taxonomy" id="34317"/>
    <lineage>
        <taxon>Eukaryota</taxon>
        <taxon>Viridiplantae</taxon>
        <taxon>Streptophyta</taxon>
        <taxon>Embryophyta</taxon>
        <taxon>Tracheophyta</taxon>
        <taxon>Spermatophyta</taxon>
        <taxon>Magnoliopsida</taxon>
        <taxon>eudicotyledons</taxon>
        <taxon>Gunneridae</taxon>
        <taxon>Pentapetalae</taxon>
        <taxon>rosids</taxon>
        <taxon>malvids</taxon>
        <taxon>Myrtales</taxon>
        <taxon>Myrtaceae</taxon>
        <taxon>Myrtoideae</taxon>
        <taxon>Eucalypteae</taxon>
        <taxon>Eucalyptus</taxon>
    </lineage>
</organism>
<evidence type="ECO:0000313" key="4">
    <source>
        <dbReference type="EMBL" id="KAL3736595.1"/>
    </source>
</evidence>
<feature type="signal peptide" evidence="2">
    <location>
        <begin position="1"/>
        <end position="20"/>
    </location>
</feature>
<dbReference type="PANTHER" id="PTHR33513">
    <property type="entry name" value="OS06G0523300 PROTEIN"/>
    <property type="match status" value="1"/>
</dbReference>
<dbReference type="AlphaFoldDB" id="A0ABD3K9B5"/>
<evidence type="ECO:0000256" key="2">
    <source>
        <dbReference type="SAM" id="SignalP"/>
    </source>
</evidence>
<dbReference type="InterPro" id="IPR056139">
    <property type="entry name" value="DUF7722"/>
</dbReference>
<protein>
    <recommendedName>
        <fullName evidence="3">DUF7722 domain-containing protein</fullName>
    </recommendedName>
</protein>
<feature type="domain" description="DUF7722" evidence="3">
    <location>
        <begin position="62"/>
        <end position="107"/>
    </location>
</feature>
<evidence type="ECO:0000256" key="1">
    <source>
        <dbReference type="SAM" id="MobiDB-lite"/>
    </source>
</evidence>
<feature type="region of interest" description="Disordered" evidence="1">
    <location>
        <begin position="17"/>
        <end position="54"/>
    </location>
</feature>
<proteinExistence type="predicted"/>
<accession>A0ABD3K9B5</accession>
<name>A0ABD3K9B5_EUCGL</name>
<dbReference type="Pfam" id="PF24847">
    <property type="entry name" value="DUF7722"/>
    <property type="match status" value="1"/>
</dbReference>
<dbReference type="EMBL" id="JBJKBG010000006">
    <property type="protein sequence ID" value="KAL3736595.1"/>
    <property type="molecule type" value="Genomic_DNA"/>
</dbReference>
<keyword evidence="5" id="KW-1185">Reference proteome</keyword>
<dbReference type="Proteomes" id="UP001634007">
    <property type="component" value="Unassembled WGS sequence"/>
</dbReference>